<protein>
    <submittedName>
        <fullName evidence="1">Uncharacterized protein</fullName>
    </submittedName>
</protein>
<sequence>MPHNYGGIPIFHVLDFPSFPDDLDLNLIRDFNSYQALMRLMANPICSYLPPRRESDEYISIPFLASCEEEPQSNEEDKEIKDIEALQDHLTRGRFKRL</sequence>
<reference evidence="1" key="1">
    <citation type="submission" date="2018-05" db="EMBL/GenBank/DDBJ databases">
        <title>Draft genome of Mucuna pruriens seed.</title>
        <authorList>
            <person name="Nnadi N.E."/>
            <person name="Vos R."/>
            <person name="Hasami M.H."/>
            <person name="Devisetty U.K."/>
            <person name="Aguiy J.C."/>
        </authorList>
    </citation>
    <scope>NUCLEOTIDE SEQUENCE [LARGE SCALE GENOMIC DNA]</scope>
    <source>
        <strain evidence="1">JCA_2017</strain>
    </source>
</reference>
<keyword evidence="2" id="KW-1185">Reference proteome</keyword>
<comment type="caution">
    <text evidence="1">The sequence shown here is derived from an EMBL/GenBank/DDBJ whole genome shotgun (WGS) entry which is preliminary data.</text>
</comment>
<gene>
    <name evidence="1" type="ORF">CR513_08248</name>
</gene>
<dbReference type="EMBL" id="QJKJ01001434">
    <property type="protein sequence ID" value="RDY07610.1"/>
    <property type="molecule type" value="Genomic_DNA"/>
</dbReference>
<organism evidence="1 2">
    <name type="scientific">Mucuna pruriens</name>
    <name type="common">Velvet bean</name>
    <name type="synonym">Dolichos pruriens</name>
    <dbReference type="NCBI Taxonomy" id="157652"/>
    <lineage>
        <taxon>Eukaryota</taxon>
        <taxon>Viridiplantae</taxon>
        <taxon>Streptophyta</taxon>
        <taxon>Embryophyta</taxon>
        <taxon>Tracheophyta</taxon>
        <taxon>Spermatophyta</taxon>
        <taxon>Magnoliopsida</taxon>
        <taxon>eudicotyledons</taxon>
        <taxon>Gunneridae</taxon>
        <taxon>Pentapetalae</taxon>
        <taxon>rosids</taxon>
        <taxon>fabids</taxon>
        <taxon>Fabales</taxon>
        <taxon>Fabaceae</taxon>
        <taxon>Papilionoideae</taxon>
        <taxon>50 kb inversion clade</taxon>
        <taxon>NPAAA clade</taxon>
        <taxon>indigoferoid/millettioid clade</taxon>
        <taxon>Phaseoleae</taxon>
        <taxon>Mucuna</taxon>
    </lineage>
</organism>
<evidence type="ECO:0000313" key="1">
    <source>
        <dbReference type="EMBL" id="RDY07610.1"/>
    </source>
</evidence>
<dbReference type="Proteomes" id="UP000257109">
    <property type="component" value="Unassembled WGS sequence"/>
</dbReference>
<proteinExistence type="predicted"/>
<dbReference type="AlphaFoldDB" id="A0A371HXT3"/>
<evidence type="ECO:0000313" key="2">
    <source>
        <dbReference type="Proteomes" id="UP000257109"/>
    </source>
</evidence>
<feature type="non-terminal residue" evidence="1">
    <location>
        <position position="1"/>
    </location>
</feature>
<name>A0A371HXT3_MUCPR</name>
<accession>A0A371HXT3</accession>